<sequence length="408" mass="44331">MTRPRTLARLLARQWMAYTLALCALFLGATVLLLYILEDSFLDRRLRSVASTVAARPTERRLPPAFAAWPIEQAPGDLRARFEGRGDGALAEFRRSNGRYVHAMRIRGADGRAYVVAFDATDELTVNPGLGRGIGYATALTGLLLLCAALLARAFMQRIERAARDVVADALRSPDPEALRRLAASQRIREFGTLIAMQADAWQAQRTAVESEREMLAYLGHELRTPLQSARTSLALLRERSDDAAALGRLERAVSRLARASAAVLWLAARDTPDGAERTRLAPCVAALLQELGPLAEARGQRLRARVPPSLAVSAPAEAVEAILANLLANAIRHGAAGPITVAANDRELRVRNRSGGHGAGGFGMGLRLVERIATRLRWSVDVRHAADRTLATVRWCPTSSADAEVHD</sequence>
<dbReference type="InterPro" id="IPR003594">
    <property type="entry name" value="HATPase_dom"/>
</dbReference>
<dbReference type="PROSITE" id="PS50109">
    <property type="entry name" value="HIS_KIN"/>
    <property type="match status" value="1"/>
</dbReference>
<dbReference type="InterPro" id="IPR036890">
    <property type="entry name" value="HATPase_C_sf"/>
</dbReference>
<feature type="transmembrane region" description="Helical" evidence="8">
    <location>
        <begin position="15"/>
        <end position="37"/>
    </location>
</feature>
<evidence type="ECO:0000256" key="4">
    <source>
        <dbReference type="ARBA" id="ARBA00022679"/>
    </source>
</evidence>
<dbReference type="InterPro" id="IPR003661">
    <property type="entry name" value="HisK_dim/P_dom"/>
</dbReference>
<dbReference type="Pfam" id="PF00512">
    <property type="entry name" value="HisKA"/>
    <property type="match status" value="1"/>
</dbReference>
<dbReference type="AlphaFoldDB" id="A0A918YZQ1"/>
<dbReference type="GO" id="GO:0000155">
    <property type="term" value="F:phosphorelay sensor kinase activity"/>
    <property type="evidence" value="ECO:0007669"/>
    <property type="project" value="InterPro"/>
</dbReference>
<evidence type="ECO:0000256" key="3">
    <source>
        <dbReference type="ARBA" id="ARBA00022553"/>
    </source>
</evidence>
<keyword evidence="4" id="KW-0808">Transferase</keyword>
<dbReference type="InterPro" id="IPR005467">
    <property type="entry name" value="His_kinase_dom"/>
</dbReference>
<keyword evidence="8" id="KW-0472">Membrane</keyword>
<gene>
    <name evidence="10" type="ORF">GCM10007167_10680</name>
</gene>
<comment type="caution">
    <text evidence="10">The sequence shown here is derived from an EMBL/GenBank/DDBJ whole genome shotgun (WGS) entry which is preliminary data.</text>
</comment>
<evidence type="ECO:0000256" key="1">
    <source>
        <dbReference type="ARBA" id="ARBA00000085"/>
    </source>
</evidence>
<dbReference type="Gene3D" id="1.10.287.130">
    <property type="match status" value="1"/>
</dbReference>
<evidence type="ECO:0000256" key="2">
    <source>
        <dbReference type="ARBA" id="ARBA00012438"/>
    </source>
</evidence>
<evidence type="ECO:0000256" key="8">
    <source>
        <dbReference type="SAM" id="Phobius"/>
    </source>
</evidence>
<keyword evidence="11" id="KW-1185">Reference proteome</keyword>
<dbReference type="PANTHER" id="PTHR45436:SF5">
    <property type="entry name" value="SENSOR HISTIDINE KINASE TRCS"/>
    <property type="match status" value="1"/>
</dbReference>
<comment type="catalytic activity">
    <reaction evidence="1">
        <text>ATP + protein L-histidine = ADP + protein N-phospho-L-histidine.</text>
        <dbReference type="EC" id="2.7.13.3"/>
    </reaction>
</comment>
<dbReference type="SUPFAM" id="SSF47384">
    <property type="entry name" value="Homodimeric domain of signal transducing histidine kinase"/>
    <property type="match status" value="1"/>
</dbReference>
<dbReference type="Gene3D" id="3.30.565.10">
    <property type="entry name" value="Histidine kinase-like ATPase, C-terminal domain"/>
    <property type="match status" value="1"/>
</dbReference>
<reference evidence="10" key="2">
    <citation type="submission" date="2020-09" db="EMBL/GenBank/DDBJ databases">
        <authorList>
            <person name="Sun Q."/>
            <person name="Kim S."/>
        </authorList>
    </citation>
    <scope>NUCLEOTIDE SEQUENCE</scope>
    <source>
        <strain evidence="10">KCTC 32020</strain>
    </source>
</reference>
<dbReference type="CDD" id="cd00082">
    <property type="entry name" value="HisKA"/>
    <property type="match status" value="1"/>
</dbReference>
<feature type="transmembrane region" description="Helical" evidence="8">
    <location>
        <begin position="134"/>
        <end position="155"/>
    </location>
</feature>
<dbReference type="GO" id="GO:0005886">
    <property type="term" value="C:plasma membrane"/>
    <property type="evidence" value="ECO:0007669"/>
    <property type="project" value="TreeGrafter"/>
</dbReference>
<keyword evidence="6" id="KW-0418">Kinase</keyword>
<dbReference type="InterPro" id="IPR050428">
    <property type="entry name" value="TCS_sensor_his_kinase"/>
</dbReference>
<feature type="domain" description="Histidine kinase" evidence="9">
    <location>
        <begin position="218"/>
        <end position="400"/>
    </location>
</feature>
<evidence type="ECO:0000256" key="7">
    <source>
        <dbReference type="ARBA" id="ARBA00022989"/>
    </source>
</evidence>
<dbReference type="SMART" id="SM00387">
    <property type="entry name" value="HATPase_c"/>
    <property type="match status" value="1"/>
</dbReference>
<dbReference type="SMART" id="SM00388">
    <property type="entry name" value="HisKA"/>
    <property type="match status" value="1"/>
</dbReference>
<dbReference type="PANTHER" id="PTHR45436">
    <property type="entry name" value="SENSOR HISTIDINE KINASE YKOH"/>
    <property type="match status" value="1"/>
</dbReference>
<proteinExistence type="predicted"/>
<evidence type="ECO:0000259" key="9">
    <source>
        <dbReference type="PROSITE" id="PS50109"/>
    </source>
</evidence>
<protein>
    <recommendedName>
        <fullName evidence="2">histidine kinase</fullName>
        <ecNumber evidence="2">2.7.13.3</ecNumber>
    </recommendedName>
</protein>
<evidence type="ECO:0000313" key="11">
    <source>
        <dbReference type="Proteomes" id="UP000636453"/>
    </source>
</evidence>
<reference evidence="10" key="1">
    <citation type="journal article" date="2014" name="Int. J. Syst. Evol. Microbiol.">
        <title>Complete genome sequence of Corynebacterium casei LMG S-19264T (=DSM 44701T), isolated from a smear-ripened cheese.</title>
        <authorList>
            <consortium name="US DOE Joint Genome Institute (JGI-PGF)"/>
            <person name="Walter F."/>
            <person name="Albersmeier A."/>
            <person name="Kalinowski J."/>
            <person name="Ruckert C."/>
        </authorList>
    </citation>
    <scope>NUCLEOTIDE SEQUENCE</scope>
    <source>
        <strain evidence="10">KCTC 32020</strain>
    </source>
</reference>
<keyword evidence="7 8" id="KW-1133">Transmembrane helix</keyword>
<dbReference type="EC" id="2.7.13.3" evidence="2"/>
<accession>A0A918YZQ1</accession>
<name>A0A918YZQ1_9GAMM</name>
<evidence type="ECO:0000256" key="6">
    <source>
        <dbReference type="ARBA" id="ARBA00022777"/>
    </source>
</evidence>
<organism evidence="10 11">
    <name type="scientific">Vulcaniibacterium thermophilum</name>
    <dbReference type="NCBI Taxonomy" id="1169913"/>
    <lineage>
        <taxon>Bacteria</taxon>
        <taxon>Pseudomonadati</taxon>
        <taxon>Pseudomonadota</taxon>
        <taxon>Gammaproteobacteria</taxon>
        <taxon>Lysobacterales</taxon>
        <taxon>Lysobacteraceae</taxon>
        <taxon>Vulcaniibacterium</taxon>
    </lineage>
</organism>
<evidence type="ECO:0000313" key="10">
    <source>
        <dbReference type="EMBL" id="GHE30543.1"/>
    </source>
</evidence>
<evidence type="ECO:0000256" key="5">
    <source>
        <dbReference type="ARBA" id="ARBA00022692"/>
    </source>
</evidence>
<dbReference type="Proteomes" id="UP000636453">
    <property type="component" value="Unassembled WGS sequence"/>
</dbReference>
<dbReference type="SUPFAM" id="SSF55874">
    <property type="entry name" value="ATPase domain of HSP90 chaperone/DNA topoisomerase II/histidine kinase"/>
    <property type="match status" value="1"/>
</dbReference>
<keyword evidence="3" id="KW-0597">Phosphoprotein</keyword>
<keyword evidence="5 8" id="KW-0812">Transmembrane</keyword>
<dbReference type="InterPro" id="IPR036097">
    <property type="entry name" value="HisK_dim/P_sf"/>
</dbReference>
<dbReference type="EMBL" id="BNCF01000004">
    <property type="protein sequence ID" value="GHE30543.1"/>
    <property type="molecule type" value="Genomic_DNA"/>
</dbReference>